<protein>
    <recommendedName>
        <fullName evidence="3">Pyruvate kinase</fullName>
    </recommendedName>
</protein>
<evidence type="ECO:0000313" key="1">
    <source>
        <dbReference type="EMBL" id="KAK3180234.1"/>
    </source>
</evidence>
<proteinExistence type="predicted"/>
<sequence length="109" mass="12532">MRGGREAIDADFLYKVTGAVALVRFLHCVGLSRDREEKFQQLQRPQQLGDTSVSMWSTPTVRRMTKIVCTIGPSTNTKEMIWKMADRGWDECCSYEYVSRRPCIASESY</sequence>
<name>A0AAD9ZIR2_9ROSI</name>
<dbReference type="AlphaFoldDB" id="A0AAD9ZIR2"/>
<dbReference type="GO" id="GO:0003824">
    <property type="term" value="F:catalytic activity"/>
    <property type="evidence" value="ECO:0007669"/>
    <property type="project" value="InterPro"/>
</dbReference>
<comment type="caution">
    <text evidence="1">The sequence shown here is derived from an EMBL/GenBank/DDBJ whole genome shotgun (WGS) entry which is preliminary data.</text>
</comment>
<dbReference type="Proteomes" id="UP001281410">
    <property type="component" value="Unassembled WGS sequence"/>
</dbReference>
<dbReference type="Gene3D" id="3.20.20.60">
    <property type="entry name" value="Phosphoenolpyruvate-binding domains"/>
    <property type="match status" value="1"/>
</dbReference>
<dbReference type="SUPFAM" id="SSF51621">
    <property type="entry name" value="Phosphoenolpyruvate/pyruvate domain"/>
    <property type="match status" value="1"/>
</dbReference>
<reference evidence="1" key="1">
    <citation type="journal article" date="2023" name="Plant J.">
        <title>Genome sequences and population genomics provide insights into the demographic history, inbreeding, and mutation load of two 'living fossil' tree species of Dipteronia.</title>
        <authorList>
            <person name="Feng Y."/>
            <person name="Comes H.P."/>
            <person name="Chen J."/>
            <person name="Zhu S."/>
            <person name="Lu R."/>
            <person name="Zhang X."/>
            <person name="Li P."/>
            <person name="Qiu J."/>
            <person name="Olsen K.M."/>
            <person name="Qiu Y."/>
        </authorList>
    </citation>
    <scope>NUCLEOTIDE SEQUENCE</scope>
    <source>
        <strain evidence="1">NBL</strain>
    </source>
</reference>
<dbReference type="InterPro" id="IPR040442">
    <property type="entry name" value="Pyrv_kinase-like_dom_sf"/>
</dbReference>
<gene>
    <name evidence="1" type="ORF">Dsin_000123</name>
</gene>
<evidence type="ECO:0000313" key="2">
    <source>
        <dbReference type="Proteomes" id="UP001281410"/>
    </source>
</evidence>
<dbReference type="InterPro" id="IPR015813">
    <property type="entry name" value="Pyrv/PenolPyrv_kinase-like_dom"/>
</dbReference>
<keyword evidence="2" id="KW-1185">Reference proteome</keyword>
<evidence type="ECO:0008006" key="3">
    <source>
        <dbReference type="Google" id="ProtNLM"/>
    </source>
</evidence>
<accession>A0AAD9ZIR2</accession>
<dbReference type="EMBL" id="JANJYJ010000117">
    <property type="protein sequence ID" value="KAK3180234.1"/>
    <property type="molecule type" value="Genomic_DNA"/>
</dbReference>
<organism evidence="1 2">
    <name type="scientific">Dipteronia sinensis</name>
    <dbReference type="NCBI Taxonomy" id="43782"/>
    <lineage>
        <taxon>Eukaryota</taxon>
        <taxon>Viridiplantae</taxon>
        <taxon>Streptophyta</taxon>
        <taxon>Embryophyta</taxon>
        <taxon>Tracheophyta</taxon>
        <taxon>Spermatophyta</taxon>
        <taxon>Magnoliopsida</taxon>
        <taxon>eudicotyledons</taxon>
        <taxon>Gunneridae</taxon>
        <taxon>Pentapetalae</taxon>
        <taxon>rosids</taxon>
        <taxon>malvids</taxon>
        <taxon>Sapindales</taxon>
        <taxon>Sapindaceae</taxon>
        <taxon>Hippocastanoideae</taxon>
        <taxon>Acereae</taxon>
        <taxon>Dipteronia</taxon>
    </lineage>
</organism>